<comment type="similarity">
    <text evidence="2">Belongs to the SusD family.</text>
</comment>
<accession>A0A2T7BCF7</accession>
<evidence type="ECO:0000259" key="7">
    <source>
        <dbReference type="Pfam" id="PF07980"/>
    </source>
</evidence>
<dbReference type="GO" id="GO:0009279">
    <property type="term" value="C:cell outer membrane"/>
    <property type="evidence" value="ECO:0007669"/>
    <property type="project" value="UniProtKB-SubCell"/>
</dbReference>
<organism evidence="9 10">
    <name type="scientific">Chitinophaga parva</name>
    <dbReference type="NCBI Taxonomy" id="2169414"/>
    <lineage>
        <taxon>Bacteria</taxon>
        <taxon>Pseudomonadati</taxon>
        <taxon>Bacteroidota</taxon>
        <taxon>Chitinophagia</taxon>
        <taxon>Chitinophagales</taxon>
        <taxon>Chitinophagaceae</taxon>
        <taxon>Chitinophaga</taxon>
    </lineage>
</organism>
<dbReference type="InterPro" id="IPR033985">
    <property type="entry name" value="SusD-like_N"/>
</dbReference>
<feature type="domain" description="SusD-like N-terminal" evidence="8">
    <location>
        <begin position="102"/>
        <end position="230"/>
    </location>
</feature>
<dbReference type="AlphaFoldDB" id="A0A2T7BCF7"/>
<evidence type="ECO:0000256" key="4">
    <source>
        <dbReference type="ARBA" id="ARBA00023136"/>
    </source>
</evidence>
<evidence type="ECO:0000256" key="2">
    <source>
        <dbReference type="ARBA" id="ARBA00006275"/>
    </source>
</evidence>
<proteinExistence type="inferred from homology"/>
<dbReference type="InterPro" id="IPR011990">
    <property type="entry name" value="TPR-like_helical_dom_sf"/>
</dbReference>
<dbReference type="Proteomes" id="UP000244450">
    <property type="component" value="Unassembled WGS sequence"/>
</dbReference>
<protein>
    <submittedName>
        <fullName evidence="9">RagB/SusD family nutrient uptake outer membrane protein</fullName>
    </submittedName>
</protein>
<keyword evidence="3 6" id="KW-0732">Signal</keyword>
<name>A0A2T7BCF7_9BACT</name>
<sequence>MKKSSYKAIAALCSALLLTSACSKSFLEVKPTGTNLEGNYYKNETEAYNGLIAVYDVVGWQGGGFVTKVGAMDAGSDDQLAGGGGPNDITDFQVISNYTLDPATGPHNELWKAGFSGVFRANFLLEKLPNVPMDEGHKARFTAEAKFLRAYFYFDLVRQFKNVPLFNKPVPVDQMYDQVQAAPADVYKQIEQDLKDAIAESNLPDQVTASTDGGRITKGTAHALLGKVYLFEKNWTAAASELALVNGTPGQQNPTYGYKLLDNFADLWTTIPDLKFNSESIFEVSHATMSNGNWGCIACTEGNVLDILTGPRGYAPGPNAPGYEAGYGFLIVTKDLATFMKGDPRFKATIADLDSMKANGIADYSPSFNNTGFFLNKFIGYVKDETKGPGDKPLNFGQNIYEIRLADTYLMEAEALANSGDAGAAGSRAYALLNAVRARVKLPPVPATLDNIRRERRMELAGEGHRWFDIIRWGIAADVLKDRGFKAGKNEILPIPLLELNNTKLRQSKEYGGDL</sequence>
<dbReference type="InterPro" id="IPR012944">
    <property type="entry name" value="SusD_RagB_dom"/>
</dbReference>
<evidence type="ECO:0000259" key="8">
    <source>
        <dbReference type="Pfam" id="PF14322"/>
    </source>
</evidence>
<keyword evidence="4" id="KW-0472">Membrane</keyword>
<gene>
    <name evidence="9" type="ORF">DCC81_20210</name>
</gene>
<evidence type="ECO:0000313" key="9">
    <source>
        <dbReference type="EMBL" id="PUZ22755.1"/>
    </source>
</evidence>
<feature type="signal peptide" evidence="6">
    <location>
        <begin position="1"/>
        <end position="23"/>
    </location>
</feature>
<dbReference type="PROSITE" id="PS51257">
    <property type="entry name" value="PROKAR_LIPOPROTEIN"/>
    <property type="match status" value="1"/>
</dbReference>
<dbReference type="Pfam" id="PF07980">
    <property type="entry name" value="SusD_RagB"/>
    <property type="match status" value="1"/>
</dbReference>
<dbReference type="RefSeq" id="WP_108688500.1">
    <property type="nucleotide sequence ID" value="NZ_QCYK01000003.1"/>
</dbReference>
<dbReference type="EMBL" id="QCYK01000003">
    <property type="protein sequence ID" value="PUZ22755.1"/>
    <property type="molecule type" value="Genomic_DNA"/>
</dbReference>
<evidence type="ECO:0000256" key="5">
    <source>
        <dbReference type="ARBA" id="ARBA00023237"/>
    </source>
</evidence>
<evidence type="ECO:0000256" key="3">
    <source>
        <dbReference type="ARBA" id="ARBA00022729"/>
    </source>
</evidence>
<dbReference type="OrthoDB" id="618454at2"/>
<dbReference type="Pfam" id="PF14322">
    <property type="entry name" value="SusD-like_3"/>
    <property type="match status" value="1"/>
</dbReference>
<comment type="subcellular location">
    <subcellularLocation>
        <location evidence="1">Cell outer membrane</location>
    </subcellularLocation>
</comment>
<feature type="chain" id="PRO_5015614092" evidence="6">
    <location>
        <begin position="24"/>
        <end position="515"/>
    </location>
</feature>
<evidence type="ECO:0000256" key="6">
    <source>
        <dbReference type="SAM" id="SignalP"/>
    </source>
</evidence>
<comment type="caution">
    <text evidence="9">The sequence shown here is derived from an EMBL/GenBank/DDBJ whole genome shotgun (WGS) entry which is preliminary data.</text>
</comment>
<dbReference type="SUPFAM" id="SSF48452">
    <property type="entry name" value="TPR-like"/>
    <property type="match status" value="1"/>
</dbReference>
<evidence type="ECO:0000256" key="1">
    <source>
        <dbReference type="ARBA" id="ARBA00004442"/>
    </source>
</evidence>
<feature type="domain" description="RagB/SusD" evidence="7">
    <location>
        <begin position="356"/>
        <end position="479"/>
    </location>
</feature>
<keyword evidence="10" id="KW-1185">Reference proteome</keyword>
<reference evidence="9 10" key="1">
    <citation type="submission" date="2018-04" db="EMBL/GenBank/DDBJ databases">
        <title>Chitinophaga fuyangensis sp. nov., isolated from soil in a chemical factory.</title>
        <authorList>
            <person name="Chen K."/>
        </authorList>
    </citation>
    <scope>NUCLEOTIDE SEQUENCE [LARGE SCALE GENOMIC DNA]</scope>
    <source>
        <strain evidence="9 10">LY-1</strain>
    </source>
</reference>
<evidence type="ECO:0000313" key="10">
    <source>
        <dbReference type="Proteomes" id="UP000244450"/>
    </source>
</evidence>
<keyword evidence="5" id="KW-0998">Cell outer membrane</keyword>
<dbReference type="Gene3D" id="1.25.40.390">
    <property type="match status" value="1"/>
</dbReference>